<dbReference type="AlphaFoldDB" id="I3DWC3"/>
<keyword evidence="5" id="KW-1185">Reference proteome</keyword>
<proteinExistence type="predicted"/>
<dbReference type="SUPFAM" id="SSF55729">
    <property type="entry name" value="Acyl-CoA N-acyltransferases (Nat)"/>
    <property type="match status" value="1"/>
</dbReference>
<evidence type="ECO:0000259" key="3">
    <source>
        <dbReference type="PROSITE" id="PS51186"/>
    </source>
</evidence>
<evidence type="ECO:0000313" key="5">
    <source>
        <dbReference type="Proteomes" id="UP000010523"/>
    </source>
</evidence>
<evidence type="ECO:0000313" key="4">
    <source>
        <dbReference type="EMBL" id="EIJ78544.1"/>
    </source>
</evidence>
<name>I3DWC3_BACMT</name>
<dbReference type="PANTHER" id="PTHR43420:SF52">
    <property type="entry name" value="N-ACETYLTRANSFERASE YODP"/>
    <property type="match status" value="1"/>
</dbReference>
<sequence length="287" mass="33452">MRALNDTSHVLTLNGDHYSLEVYVDPFNKRLRVDDYAGNILKVIQKAETLSEEKKAEKLIFKARREDFTKLLKSCFQLEAVIDRYFLGSDAYVFAKYFTNERKRSDNWIKEDQIVQNVTSLDRQIQQVTPPKEYVLQKAGETDAMELAELYKAVFEVYPTPLDNPEYIKKTMRDGTVYYCFRFHGNIVSAASAEVQTFYKNAELADCATHKEHRKHGLMKILLQRLEEELKSNGIFHVYTIARALSFGMNAAFHQLGYTYRGRLINNCYIFDKLEDMNVWCKNLSIS</sequence>
<dbReference type="Proteomes" id="UP000010523">
    <property type="component" value="Unassembled WGS sequence"/>
</dbReference>
<dbReference type="GO" id="GO:0008080">
    <property type="term" value="F:N-acetyltransferase activity"/>
    <property type="evidence" value="ECO:0007669"/>
    <property type="project" value="InterPro"/>
</dbReference>
<dbReference type="Pfam" id="PF00583">
    <property type="entry name" value="Acetyltransf_1"/>
    <property type="match status" value="1"/>
</dbReference>
<dbReference type="InterPro" id="IPR000182">
    <property type="entry name" value="GNAT_dom"/>
</dbReference>
<dbReference type="Gene3D" id="3.40.630.30">
    <property type="match status" value="1"/>
</dbReference>
<dbReference type="PANTHER" id="PTHR43420">
    <property type="entry name" value="ACETYLTRANSFERASE"/>
    <property type="match status" value="1"/>
</dbReference>
<dbReference type="PATRIC" id="fig|997296.3.peg.2817"/>
<feature type="domain" description="N-acetyltransferase" evidence="3">
    <location>
        <begin position="134"/>
        <end position="280"/>
    </location>
</feature>
<dbReference type="InterPro" id="IPR016181">
    <property type="entry name" value="Acyl_CoA_acyltransferase"/>
</dbReference>
<dbReference type="NCBIfam" id="TIGR03827">
    <property type="entry name" value="GNAT_ablB"/>
    <property type="match status" value="1"/>
</dbReference>
<accession>I3DWC3</accession>
<dbReference type="STRING" id="997296.PB1_13339"/>
<keyword evidence="2" id="KW-0012">Acyltransferase</keyword>
<dbReference type="eggNOG" id="COG0456">
    <property type="taxonomic scope" value="Bacteria"/>
</dbReference>
<dbReference type="EMBL" id="AFEU01000003">
    <property type="protein sequence ID" value="EIJ78544.1"/>
    <property type="molecule type" value="Genomic_DNA"/>
</dbReference>
<gene>
    <name evidence="4" type="ORF">PB1_13339</name>
</gene>
<keyword evidence="1 4" id="KW-0808">Transferase</keyword>
<comment type="caution">
    <text evidence="4">The sequence shown here is derived from an EMBL/GenBank/DDBJ whole genome shotgun (WGS) entry which is preliminary data.</text>
</comment>
<reference evidence="4 5" key="1">
    <citation type="journal article" date="2012" name="Appl. Environ. Microbiol.">
        <title>Genome Sequence of Thermotolerant Bacillus methanolicus: Features and Regulation Related to Methylotrophy and Production of L-Lysine and L-Glutamate from Methanol.</title>
        <authorList>
            <person name="Heggeset T.M."/>
            <person name="Krog A."/>
            <person name="Balzer S."/>
            <person name="Wentzel A."/>
            <person name="Ellingsen T.E."/>
            <person name="Brautaset T."/>
        </authorList>
    </citation>
    <scope>NUCLEOTIDE SEQUENCE [LARGE SCALE GENOMIC DNA]</scope>
    <source>
        <strain evidence="4 5">PB1</strain>
    </source>
</reference>
<organism evidence="4 5">
    <name type="scientific">Bacillus methanolicus PB1</name>
    <dbReference type="NCBI Taxonomy" id="997296"/>
    <lineage>
        <taxon>Bacteria</taxon>
        <taxon>Bacillati</taxon>
        <taxon>Bacillota</taxon>
        <taxon>Bacilli</taxon>
        <taxon>Bacillales</taxon>
        <taxon>Bacillaceae</taxon>
        <taxon>Bacillus</taxon>
    </lineage>
</organism>
<dbReference type="CDD" id="cd04301">
    <property type="entry name" value="NAT_SF"/>
    <property type="match status" value="1"/>
</dbReference>
<dbReference type="InterPro" id="IPR050680">
    <property type="entry name" value="YpeA/RimI_acetyltransf"/>
</dbReference>
<protein>
    <submittedName>
        <fullName evidence="4">GCN5-related N-acetyltransferase</fullName>
    </submittedName>
</protein>
<evidence type="ECO:0000256" key="1">
    <source>
        <dbReference type="ARBA" id="ARBA00022679"/>
    </source>
</evidence>
<dbReference type="InterPro" id="IPR022525">
    <property type="entry name" value="GNAT_AblB"/>
</dbReference>
<dbReference type="PROSITE" id="PS51186">
    <property type="entry name" value="GNAT"/>
    <property type="match status" value="1"/>
</dbReference>
<evidence type="ECO:0000256" key="2">
    <source>
        <dbReference type="ARBA" id="ARBA00023315"/>
    </source>
</evidence>